<proteinExistence type="predicted"/>
<evidence type="ECO:0000313" key="2">
    <source>
        <dbReference type="EMBL" id="MPC46887.1"/>
    </source>
</evidence>
<comment type="caution">
    <text evidence="2">The sequence shown here is derived from an EMBL/GenBank/DDBJ whole genome shotgun (WGS) entry which is preliminary data.</text>
</comment>
<organism evidence="2 3">
    <name type="scientific">Portunus trituberculatus</name>
    <name type="common">Swimming crab</name>
    <name type="synonym">Neptunus trituberculatus</name>
    <dbReference type="NCBI Taxonomy" id="210409"/>
    <lineage>
        <taxon>Eukaryota</taxon>
        <taxon>Metazoa</taxon>
        <taxon>Ecdysozoa</taxon>
        <taxon>Arthropoda</taxon>
        <taxon>Crustacea</taxon>
        <taxon>Multicrustacea</taxon>
        <taxon>Malacostraca</taxon>
        <taxon>Eumalacostraca</taxon>
        <taxon>Eucarida</taxon>
        <taxon>Decapoda</taxon>
        <taxon>Pleocyemata</taxon>
        <taxon>Brachyura</taxon>
        <taxon>Eubrachyura</taxon>
        <taxon>Portunoidea</taxon>
        <taxon>Portunidae</taxon>
        <taxon>Portuninae</taxon>
        <taxon>Portunus</taxon>
    </lineage>
</organism>
<reference evidence="2 3" key="1">
    <citation type="submission" date="2019-05" db="EMBL/GenBank/DDBJ databases">
        <title>Another draft genome of Portunus trituberculatus and its Hox gene families provides insights of decapod evolution.</title>
        <authorList>
            <person name="Jeong J.-H."/>
            <person name="Song I."/>
            <person name="Kim S."/>
            <person name="Choi T."/>
            <person name="Kim D."/>
            <person name="Ryu S."/>
            <person name="Kim W."/>
        </authorList>
    </citation>
    <scope>NUCLEOTIDE SEQUENCE [LARGE SCALE GENOMIC DNA]</scope>
    <source>
        <tissue evidence="2">Muscle</tissue>
    </source>
</reference>
<evidence type="ECO:0000256" key="1">
    <source>
        <dbReference type="SAM" id="MobiDB-lite"/>
    </source>
</evidence>
<dbReference type="AlphaFoldDB" id="A0A5B7FNH0"/>
<name>A0A5B7FNH0_PORTR</name>
<dbReference type="EMBL" id="VSRR010007438">
    <property type="protein sequence ID" value="MPC46887.1"/>
    <property type="molecule type" value="Genomic_DNA"/>
</dbReference>
<gene>
    <name evidence="2" type="ORF">E2C01_040617</name>
</gene>
<feature type="region of interest" description="Disordered" evidence="1">
    <location>
        <begin position="18"/>
        <end position="37"/>
    </location>
</feature>
<sequence>MGTNLDIIKGLLWKDPKATKGATTTNTKAKDAKKKKS</sequence>
<keyword evidence="3" id="KW-1185">Reference proteome</keyword>
<protein>
    <submittedName>
        <fullName evidence="2">Uncharacterized protein</fullName>
    </submittedName>
</protein>
<dbReference type="Proteomes" id="UP000324222">
    <property type="component" value="Unassembled WGS sequence"/>
</dbReference>
<accession>A0A5B7FNH0</accession>
<evidence type="ECO:0000313" key="3">
    <source>
        <dbReference type="Proteomes" id="UP000324222"/>
    </source>
</evidence>